<feature type="compositionally biased region" description="Basic and acidic residues" evidence="1">
    <location>
        <begin position="540"/>
        <end position="578"/>
    </location>
</feature>
<evidence type="ECO:0000256" key="1">
    <source>
        <dbReference type="SAM" id="MobiDB-lite"/>
    </source>
</evidence>
<protein>
    <recommendedName>
        <fullName evidence="2">PH-like domain-containing protein</fullName>
    </recommendedName>
</protein>
<organism evidence="3 4">
    <name type="scientific">Angomonas deanei</name>
    <dbReference type="NCBI Taxonomy" id="59799"/>
    <lineage>
        <taxon>Eukaryota</taxon>
        <taxon>Discoba</taxon>
        <taxon>Euglenozoa</taxon>
        <taxon>Kinetoplastea</taxon>
        <taxon>Metakinetoplastina</taxon>
        <taxon>Trypanosomatida</taxon>
        <taxon>Trypanosomatidae</taxon>
        <taxon>Strigomonadinae</taxon>
        <taxon>Angomonas</taxon>
    </lineage>
</organism>
<feature type="region of interest" description="Disordered" evidence="1">
    <location>
        <begin position="232"/>
        <end position="280"/>
    </location>
</feature>
<dbReference type="AlphaFoldDB" id="A0A7G2C2C4"/>
<feature type="compositionally biased region" description="Polar residues" evidence="1">
    <location>
        <begin position="232"/>
        <end position="246"/>
    </location>
</feature>
<dbReference type="Proteomes" id="UP000515908">
    <property type="component" value="Chromosome 01"/>
</dbReference>
<feature type="compositionally biased region" description="Polar residues" evidence="1">
    <location>
        <begin position="390"/>
        <end position="400"/>
    </location>
</feature>
<evidence type="ECO:0000313" key="3">
    <source>
        <dbReference type="EMBL" id="CAD2212883.1"/>
    </source>
</evidence>
<keyword evidence="4" id="KW-1185">Reference proteome</keyword>
<dbReference type="EMBL" id="LR877145">
    <property type="protein sequence ID" value="CAD2212883.1"/>
    <property type="molecule type" value="Genomic_DNA"/>
</dbReference>
<feature type="compositionally biased region" description="Polar residues" evidence="1">
    <location>
        <begin position="355"/>
        <end position="383"/>
    </location>
</feature>
<reference evidence="3 4" key="1">
    <citation type="submission" date="2020-08" db="EMBL/GenBank/DDBJ databases">
        <authorList>
            <person name="Newling K."/>
            <person name="Davey J."/>
            <person name="Forrester S."/>
        </authorList>
    </citation>
    <scope>NUCLEOTIDE SEQUENCE [LARGE SCALE GENOMIC DNA]</scope>
    <source>
        <strain evidence="4">Crithidia deanei Carvalho (ATCC PRA-265)</strain>
    </source>
</reference>
<feature type="region of interest" description="Disordered" evidence="1">
    <location>
        <begin position="419"/>
        <end position="623"/>
    </location>
</feature>
<gene>
    <name evidence="3" type="ORF">ADEAN_000030100</name>
</gene>
<dbReference type="InterPro" id="IPR057418">
    <property type="entry name" value="PH-like_kinetoplastida"/>
</dbReference>
<sequence>MYEIDAIEKVLRTNCVGGQTAFSPSDKHRITPTHRGSPSGEDSLVYWLNPSANAQDTVALCQLRQLSSDLFHSQSLVLLNVVVEPAFPGQCFPTTCVVSLAVGGQRLDELSTREIILKEWNMEESAEEDGNKYTLQLPVRTLYNITSIFIQSRSTSRTDPSVPADIPLYLGLRFTGCVDDSNSHRIASVVLKYANLPNTSPTKKLGDVVSAPEEEAVPEVYADINVDVELSSTSDAGSSVNTSKSFGSPPVKADSTQLLGSPPSREKTVPREDDSPLRPVQSIIVAPEEDYETDPNDPSEVVEITISEGEEEFVNSPPRSDVVAVSLLSIYDEETDLIKKACSLLSITRDDLRRSASNATRSKNDSSIRATSHASSNGISRSPSRGGEAQSINNSAREAHTQGSSFFVSTWRNFDRSNVNNSNHYNSVGEPTTSDSTFRTSSRSFSSRAPGDTRFGKHFLFDQKPAGPLNSVRNINRSYLSLHSTGPKSDTDVRSLSEPPRAARQGSRDRFQLVNSSPSSVLGNITNRSSESLPANKLTPQKESRRAHEASCVDRSEDRLPRPINETTRDEYDQEEKNTPPAAPPSLPSTLWVEDTPVSDGGSSPASQRPRAPTLPRREEDVMRQPAEVIPKTASFLVKKHRTSKKAVSERLLIIDRSGGSSGEKNCIATVTLRKLKKSSSSVKSLLPSSFSEKENVTVCIFHDDFLEVLTGEQAYQSEYIHRSKVTNEQACFVLLCSGKLVVAVEMETSDEAQLAKSIVEASVERF</sequence>
<feature type="compositionally biased region" description="Polar residues" evidence="1">
    <location>
        <begin position="471"/>
        <end position="488"/>
    </location>
</feature>
<feature type="region of interest" description="Disordered" evidence="1">
    <location>
        <begin position="352"/>
        <end position="400"/>
    </location>
</feature>
<evidence type="ECO:0000259" key="2">
    <source>
        <dbReference type="Pfam" id="PF25402"/>
    </source>
</evidence>
<feature type="compositionally biased region" description="Low complexity" evidence="1">
    <location>
        <begin position="419"/>
        <end position="448"/>
    </location>
</feature>
<feature type="compositionally biased region" description="Polar residues" evidence="1">
    <location>
        <begin position="513"/>
        <end position="539"/>
    </location>
</feature>
<accession>A0A7G2C2C4</accession>
<feature type="domain" description="PH-like" evidence="2">
    <location>
        <begin position="633"/>
        <end position="764"/>
    </location>
</feature>
<feature type="compositionally biased region" description="Basic and acidic residues" evidence="1">
    <location>
        <begin position="264"/>
        <end position="276"/>
    </location>
</feature>
<dbReference type="Pfam" id="PF25402">
    <property type="entry name" value="PH_28"/>
    <property type="match status" value="1"/>
</dbReference>
<dbReference type="VEuPathDB" id="TriTrypDB:ADEAN_000030100"/>
<proteinExistence type="predicted"/>
<evidence type="ECO:0000313" key="4">
    <source>
        <dbReference type="Proteomes" id="UP000515908"/>
    </source>
</evidence>
<name>A0A7G2C2C4_9TRYP</name>